<keyword evidence="7" id="KW-1185">Reference proteome</keyword>
<dbReference type="RefSeq" id="WP_239741123.1">
    <property type="nucleotide sequence ID" value="NZ_JACSYB010000001.1"/>
</dbReference>
<evidence type="ECO:0000256" key="2">
    <source>
        <dbReference type="ARBA" id="ARBA00022908"/>
    </source>
</evidence>
<dbReference type="Pfam" id="PF00589">
    <property type="entry name" value="Phage_integrase"/>
    <property type="match status" value="1"/>
</dbReference>
<evidence type="ECO:0000313" key="7">
    <source>
        <dbReference type="Proteomes" id="UP001139238"/>
    </source>
</evidence>
<evidence type="ECO:0000313" key="6">
    <source>
        <dbReference type="EMBL" id="MCG8146526.1"/>
    </source>
</evidence>
<feature type="domain" description="Tyr recombinase" evidence="5">
    <location>
        <begin position="229"/>
        <end position="417"/>
    </location>
</feature>
<evidence type="ECO:0000256" key="1">
    <source>
        <dbReference type="ARBA" id="ARBA00008857"/>
    </source>
</evidence>
<dbReference type="Gene3D" id="3.30.160.390">
    <property type="entry name" value="Integrase, DNA-binding domain"/>
    <property type="match status" value="1"/>
</dbReference>
<dbReference type="InterPro" id="IPR050808">
    <property type="entry name" value="Phage_Integrase"/>
</dbReference>
<name>A0A9X1UPA9_9GAMM</name>
<comment type="similarity">
    <text evidence="1">Belongs to the 'phage' integrase family.</text>
</comment>
<dbReference type="Proteomes" id="UP001139238">
    <property type="component" value="Unassembled WGS sequence"/>
</dbReference>
<dbReference type="PANTHER" id="PTHR30629:SF2">
    <property type="entry name" value="PROPHAGE INTEGRASE INTS-RELATED"/>
    <property type="match status" value="1"/>
</dbReference>
<keyword evidence="3" id="KW-0238">DNA-binding</keyword>
<dbReference type="InterPro" id="IPR013762">
    <property type="entry name" value="Integrase-like_cat_sf"/>
</dbReference>
<dbReference type="GO" id="GO:0003677">
    <property type="term" value="F:DNA binding"/>
    <property type="evidence" value="ECO:0007669"/>
    <property type="project" value="UniProtKB-KW"/>
</dbReference>
<organism evidence="6 7">
    <name type="scientific">Moraxella tetraodonis</name>
    <dbReference type="NCBI Taxonomy" id="2767221"/>
    <lineage>
        <taxon>Bacteria</taxon>
        <taxon>Pseudomonadati</taxon>
        <taxon>Pseudomonadota</taxon>
        <taxon>Gammaproteobacteria</taxon>
        <taxon>Moraxellales</taxon>
        <taxon>Moraxellaceae</taxon>
        <taxon>Moraxella</taxon>
    </lineage>
</organism>
<evidence type="ECO:0000259" key="5">
    <source>
        <dbReference type="PROSITE" id="PS51898"/>
    </source>
</evidence>
<dbReference type="CDD" id="cd00801">
    <property type="entry name" value="INT_P4_C"/>
    <property type="match status" value="1"/>
</dbReference>
<dbReference type="InterPro" id="IPR025166">
    <property type="entry name" value="Integrase_DNA_bind_dom"/>
</dbReference>
<protein>
    <submittedName>
        <fullName evidence="6">Tyrosine-type recombinase/integrase</fullName>
    </submittedName>
</protein>
<comment type="caution">
    <text evidence="6">The sequence shown here is derived from an EMBL/GenBank/DDBJ whole genome shotgun (WGS) entry which is preliminary data.</text>
</comment>
<evidence type="ECO:0000256" key="3">
    <source>
        <dbReference type="ARBA" id="ARBA00023125"/>
    </source>
</evidence>
<dbReference type="GO" id="GO:0015074">
    <property type="term" value="P:DNA integration"/>
    <property type="evidence" value="ECO:0007669"/>
    <property type="project" value="UniProtKB-KW"/>
</dbReference>
<proteinExistence type="inferred from homology"/>
<dbReference type="Gene3D" id="1.10.443.10">
    <property type="entry name" value="Intergrase catalytic core"/>
    <property type="match status" value="1"/>
</dbReference>
<sequence>MAERQNYKLSDRLIKSLCSETPAKTTRHGDGDSLYLIHMPNDGIYWVFKYRFQTAKDIRKKDKDYRIGIYKSTSTLFSQTFKPEMSIKEARQERDRLKTLVKQGIDPSEQKKENKLSFNEGDRFITIAEKYIESRSKTTPKNIGKLKNFLNNHIAPLIGNYPIQSITVQDINLTLQAIEKKAIDQGKASSSTAHDCGGFLKSVFDYAINKLNFNITNVAQGRTSALEKHKPKRMPVIEQQHFPELLNRIDNYCIDHPNADVQTMAGMKLIALCFVRTKELRHFEWSEIDYIHHVWRIPAHKMKMGREHIIPLSPQAMSIIESLKPLTGHLNYVFYNFSRKKVFSEAWLNQALNLMGYNGKQSSNMTGHGFRQLASTGLNELRFDSDMIELQLAHLDETSVKRRYDTSSMLAERQLMMNEWANYLDELRQGKTKSFDLMTPDELIKLKSDRNEASLIVRLRQLKSEGLLEDLLVKI</sequence>
<dbReference type="Pfam" id="PF13356">
    <property type="entry name" value="Arm-DNA-bind_3"/>
    <property type="match status" value="1"/>
</dbReference>
<dbReference type="InterPro" id="IPR011010">
    <property type="entry name" value="DNA_brk_join_enz"/>
</dbReference>
<dbReference type="EMBL" id="JACSYB010000001">
    <property type="protein sequence ID" value="MCG8146526.1"/>
    <property type="molecule type" value="Genomic_DNA"/>
</dbReference>
<dbReference type="InterPro" id="IPR010998">
    <property type="entry name" value="Integrase_recombinase_N"/>
</dbReference>
<reference evidence="6" key="1">
    <citation type="submission" date="2021-08" db="EMBL/GenBank/DDBJ databases">
        <title>Complete genome sequence of Moraxella sp strain PS-22.</title>
        <authorList>
            <person name="Das S.K."/>
        </authorList>
    </citation>
    <scope>NUCLEOTIDE SEQUENCE</scope>
    <source>
        <strain evidence="6">PS-22</strain>
    </source>
</reference>
<dbReference type="Gene3D" id="1.10.150.130">
    <property type="match status" value="1"/>
</dbReference>
<accession>A0A9X1UPA9</accession>
<keyword evidence="4" id="KW-0233">DNA recombination</keyword>
<dbReference type="PROSITE" id="PS51898">
    <property type="entry name" value="TYR_RECOMBINASE"/>
    <property type="match status" value="1"/>
</dbReference>
<dbReference type="GO" id="GO:0006310">
    <property type="term" value="P:DNA recombination"/>
    <property type="evidence" value="ECO:0007669"/>
    <property type="project" value="UniProtKB-KW"/>
</dbReference>
<keyword evidence="2" id="KW-0229">DNA integration</keyword>
<dbReference type="InterPro" id="IPR038488">
    <property type="entry name" value="Integrase_DNA-bd_sf"/>
</dbReference>
<dbReference type="InterPro" id="IPR002104">
    <property type="entry name" value="Integrase_catalytic"/>
</dbReference>
<dbReference type="AlphaFoldDB" id="A0A9X1UPA9"/>
<gene>
    <name evidence="6" type="ORF">H9W84_00005</name>
</gene>
<evidence type="ECO:0000256" key="4">
    <source>
        <dbReference type="ARBA" id="ARBA00023172"/>
    </source>
</evidence>
<dbReference type="InterPro" id="IPR053876">
    <property type="entry name" value="Phage_int_M"/>
</dbReference>
<dbReference type="PANTHER" id="PTHR30629">
    <property type="entry name" value="PROPHAGE INTEGRASE"/>
    <property type="match status" value="1"/>
</dbReference>
<dbReference type="Pfam" id="PF22022">
    <property type="entry name" value="Phage_int_M"/>
    <property type="match status" value="1"/>
</dbReference>
<dbReference type="SUPFAM" id="SSF56349">
    <property type="entry name" value="DNA breaking-rejoining enzymes"/>
    <property type="match status" value="1"/>
</dbReference>